<organism evidence="2 3">
    <name type="scientific">Podospora aff. communis PSN243</name>
    <dbReference type="NCBI Taxonomy" id="3040156"/>
    <lineage>
        <taxon>Eukaryota</taxon>
        <taxon>Fungi</taxon>
        <taxon>Dikarya</taxon>
        <taxon>Ascomycota</taxon>
        <taxon>Pezizomycotina</taxon>
        <taxon>Sordariomycetes</taxon>
        <taxon>Sordariomycetidae</taxon>
        <taxon>Sordariales</taxon>
        <taxon>Podosporaceae</taxon>
        <taxon>Podospora</taxon>
    </lineage>
</organism>
<dbReference type="Proteomes" id="UP001321760">
    <property type="component" value="Unassembled WGS sequence"/>
</dbReference>
<sequence length="551" mass="62179">MEGAYLTDDEDTRAWYLSPDQNQVDIIEAAYRDAIAYLKKELGGKPEDIAWIESRKSLAEIRAEAQELETQYQMAGTTKKTILQPMRKISSWIMFYGQVLDVLSQHHPEYLALAWGSVRFVLMGLLNHETMTTQLSQALKDISDALPRMELHAKLYPTDRTQQSMARLYAHLLLFLRQAAKWFSHTSARRVVSSIFQPFELKHKALVAGIRACTAVIDQEASASSKAEIRGLSIQVRKNGEFMIQLDQKIDTNYQAHDARLNTLDNKLDHLHLQIREIKHRVVDVQDTVHDTRTRVIDLQLNEIINNLKPKTLPEDMFQKQQALVRRASPWIDDNKGTLEAIQRLGVWLSTPTIPLLVLQAGPRAQTNAKELAIELIDVLESSGYITAWHLTDGDTGAQDGASRVDIIRSLLFQVLRGSQKDTSRTFEGLDASNFQALQSEPQWIELLCTLLRQLPRSFILVAVEDVQTTTEMLSVLEAVIIQAQRSKPDCALKVALLAGNNMDLSGSVRLGEQTSILTVQKPAPPPAHLRKPRTRQNPRTAAWAAVKRLL</sequence>
<dbReference type="InterPro" id="IPR056125">
    <property type="entry name" value="DUF7708"/>
</dbReference>
<evidence type="ECO:0000259" key="1">
    <source>
        <dbReference type="Pfam" id="PF24809"/>
    </source>
</evidence>
<comment type="caution">
    <text evidence="2">The sequence shown here is derived from an EMBL/GenBank/DDBJ whole genome shotgun (WGS) entry which is preliminary data.</text>
</comment>
<reference evidence="2" key="2">
    <citation type="submission" date="2023-05" db="EMBL/GenBank/DDBJ databases">
        <authorList>
            <consortium name="Lawrence Berkeley National Laboratory"/>
            <person name="Steindorff A."/>
            <person name="Hensen N."/>
            <person name="Bonometti L."/>
            <person name="Westerberg I."/>
            <person name="Brannstrom I.O."/>
            <person name="Guillou S."/>
            <person name="Cros-Aarteil S."/>
            <person name="Calhoun S."/>
            <person name="Haridas S."/>
            <person name="Kuo A."/>
            <person name="Mondo S."/>
            <person name="Pangilinan J."/>
            <person name="Riley R."/>
            <person name="Labutti K."/>
            <person name="Andreopoulos B."/>
            <person name="Lipzen A."/>
            <person name="Chen C."/>
            <person name="Yanf M."/>
            <person name="Daum C."/>
            <person name="Ng V."/>
            <person name="Clum A."/>
            <person name="Ohm R."/>
            <person name="Martin F."/>
            <person name="Silar P."/>
            <person name="Natvig D."/>
            <person name="Lalanne C."/>
            <person name="Gautier V."/>
            <person name="Ament-Velasquez S.L."/>
            <person name="Kruys A."/>
            <person name="Hutchinson M.I."/>
            <person name="Powell A.J."/>
            <person name="Barry K."/>
            <person name="Miller A.N."/>
            <person name="Grigoriev I.V."/>
            <person name="Debuchy R."/>
            <person name="Gladieux P."/>
            <person name="Thoren M.H."/>
            <person name="Johannesson H."/>
        </authorList>
    </citation>
    <scope>NUCLEOTIDE SEQUENCE</scope>
    <source>
        <strain evidence="2">PSN243</strain>
    </source>
</reference>
<accession>A0AAV9GDC5</accession>
<evidence type="ECO:0000313" key="2">
    <source>
        <dbReference type="EMBL" id="KAK4445385.1"/>
    </source>
</evidence>
<reference evidence="2" key="1">
    <citation type="journal article" date="2023" name="Mol. Phylogenet. Evol.">
        <title>Genome-scale phylogeny and comparative genomics of the fungal order Sordariales.</title>
        <authorList>
            <person name="Hensen N."/>
            <person name="Bonometti L."/>
            <person name="Westerberg I."/>
            <person name="Brannstrom I.O."/>
            <person name="Guillou S."/>
            <person name="Cros-Aarteil S."/>
            <person name="Calhoun S."/>
            <person name="Haridas S."/>
            <person name="Kuo A."/>
            <person name="Mondo S."/>
            <person name="Pangilinan J."/>
            <person name="Riley R."/>
            <person name="LaButti K."/>
            <person name="Andreopoulos B."/>
            <person name="Lipzen A."/>
            <person name="Chen C."/>
            <person name="Yan M."/>
            <person name="Daum C."/>
            <person name="Ng V."/>
            <person name="Clum A."/>
            <person name="Steindorff A."/>
            <person name="Ohm R.A."/>
            <person name="Martin F."/>
            <person name="Silar P."/>
            <person name="Natvig D.O."/>
            <person name="Lalanne C."/>
            <person name="Gautier V."/>
            <person name="Ament-Velasquez S.L."/>
            <person name="Kruys A."/>
            <person name="Hutchinson M.I."/>
            <person name="Powell A.J."/>
            <person name="Barry K."/>
            <person name="Miller A.N."/>
            <person name="Grigoriev I.V."/>
            <person name="Debuchy R."/>
            <person name="Gladieux P."/>
            <person name="Hiltunen Thoren M."/>
            <person name="Johannesson H."/>
        </authorList>
    </citation>
    <scope>NUCLEOTIDE SEQUENCE</scope>
    <source>
        <strain evidence="2">PSN243</strain>
    </source>
</reference>
<name>A0AAV9GDC5_9PEZI</name>
<evidence type="ECO:0000313" key="3">
    <source>
        <dbReference type="Proteomes" id="UP001321760"/>
    </source>
</evidence>
<keyword evidence="3" id="KW-1185">Reference proteome</keyword>
<protein>
    <recommendedName>
        <fullName evidence="1">DUF7708 domain-containing protein</fullName>
    </recommendedName>
</protein>
<feature type="domain" description="DUF7708" evidence="1">
    <location>
        <begin position="86"/>
        <end position="229"/>
    </location>
</feature>
<dbReference type="EMBL" id="MU865966">
    <property type="protein sequence ID" value="KAK4445385.1"/>
    <property type="molecule type" value="Genomic_DNA"/>
</dbReference>
<dbReference type="AlphaFoldDB" id="A0AAV9GDC5"/>
<gene>
    <name evidence="2" type="ORF">QBC34DRAFT_164977</name>
</gene>
<proteinExistence type="predicted"/>
<dbReference type="Pfam" id="PF24809">
    <property type="entry name" value="DUF7708"/>
    <property type="match status" value="1"/>
</dbReference>